<keyword evidence="8" id="KW-1185">Reference proteome</keyword>
<evidence type="ECO:0000256" key="4">
    <source>
        <dbReference type="ARBA" id="ARBA00022833"/>
    </source>
</evidence>
<comment type="cofactor">
    <cofactor evidence="1">
        <name>Zn(2+)</name>
        <dbReference type="ChEBI" id="CHEBI:29105"/>
    </cofactor>
</comment>
<organism evidence="7 8">
    <name type="scientific">Lacrimispora xylanolytica</name>
    <dbReference type="NCBI Taxonomy" id="29375"/>
    <lineage>
        <taxon>Bacteria</taxon>
        <taxon>Bacillati</taxon>
        <taxon>Bacillota</taxon>
        <taxon>Clostridia</taxon>
        <taxon>Lachnospirales</taxon>
        <taxon>Lachnospiraceae</taxon>
        <taxon>Lacrimispora</taxon>
    </lineage>
</organism>
<evidence type="ECO:0000256" key="1">
    <source>
        <dbReference type="ARBA" id="ARBA00001947"/>
    </source>
</evidence>
<name>A0ABY7AA54_9FIRM</name>
<dbReference type="EMBL" id="CP113524">
    <property type="protein sequence ID" value="WAJ22638.1"/>
    <property type="molecule type" value="Genomic_DNA"/>
</dbReference>
<dbReference type="RefSeq" id="WP_268114380.1">
    <property type="nucleotide sequence ID" value="NZ_CP113524.1"/>
</dbReference>
<proteinExistence type="inferred from homology"/>
<dbReference type="GO" id="GO:0016787">
    <property type="term" value="F:hydrolase activity"/>
    <property type="evidence" value="ECO:0007669"/>
    <property type="project" value="UniProtKB-KW"/>
</dbReference>
<evidence type="ECO:0000313" key="8">
    <source>
        <dbReference type="Proteomes" id="UP001163115"/>
    </source>
</evidence>
<dbReference type="Pfam" id="PF18089">
    <property type="entry name" value="DAPG_hydrolase"/>
    <property type="match status" value="1"/>
</dbReference>
<accession>A0ABY7AA54</accession>
<evidence type="ECO:0000313" key="7">
    <source>
        <dbReference type="EMBL" id="WAJ22638.1"/>
    </source>
</evidence>
<evidence type="ECO:0000259" key="6">
    <source>
        <dbReference type="Pfam" id="PF18089"/>
    </source>
</evidence>
<dbReference type="Proteomes" id="UP001163115">
    <property type="component" value="Chromosome"/>
</dbReference>
<sequence>MGKKVGVSQEEKNLSYYKFFERPMAEIPEEKLALLEGQGDRKPGVPFEKRNLYLAGDDEAYCQSGYGVHEDGTGYVCNTTYMPGVTGEMLDWWFPWHSVGSDLRYKIWDPEDHCFARADRPDYVCDPLVPMREKTWGVNHYIMEDIGPGFEFLKLCFKSPADFGYDSAIVGSKACESLVCAIGEGSCAAAMTHKWYPCEGGVMFCSRFWIGFKMEQGVMKKALPEGVKVPEIVTKSLFAHNIKEFSNLAAILPEVYAQNKDSF</sequence>
<protein>
    <submittedName>
        <fullName evidence="7">Phloretin hydrolase</fullName>
    </submittedName>
</protein>
<comment type="similarity">
    <text evidence="5">Belongs to the DAPG/phloretin hydrolase family.</text>
</comment>
<evidence type="ECO:0000256" key="5">
    <source>
        <dbReference type="ARBA" id="ARBA00023459"/>
    </source>
</evidence>
<gene>
    <name evidence="7" type="ORF">OW255_13800</name>
</gene>
<keyword evidence="3 7" id="KW-0378">Hydrolase</keyword>
<evidence type="ECO:0000256" key="2">
    <source>
        <dbReference type="ARBA" id="ARBA00022723"/>
    </source>
</evidence>
<feature type="domain" description="DAPG hydrolase PhiG" evidence="6">
    <location>
        <begin position="49"/>
        <end position="257"/>
    </location>
</feature>
<keyword evidence="2" id="KW-0479">Metal-binding</keyword>
<dbReference type="InterPro" id="IPR041526">
    <property type="entry name" value="DAPG_hydrolase"/>
</dbReference>
<reference evidence="7" key="1">
    <citation type="submission" date="2022-11" db="EMBL/GenBank/DDBJ databases">
        <title>Lacrimispora xylanolytica sy1, complete genome.</title>
        <authorList>
            <person name="Choi S."/>
        </authorList>
    </citation>
    <scope>NUCLEOTIDE SEQUENCE</scope>
    <source>
        <strain evidence="7">Sy1</strain>
    </source>
</reference>
<evidence type="ECO:0000256" key="3">
    <source>
        <dbReference type="ARBA" id="ARBA00022801"/>
    </source>
</evidence>
<keyword evidence="4" id="KW-0862">Zinc</keyword>